<dbReference type="EMBL" id="ACZR01000007">
    <property type="protein sequence ID" value="EEX50678.1"/>
    <property type="molecule type" value="Genomic_DNA"/>
</dbReference>
<dbReference type="AlphaFoldDB" id="C9PP18"/>
<accession>C9PP18</accession>
<evidence type="ECO:0000313" key="1">
    <source>
        <dbReference type="EMBL" id="EEX50678.1"/>
    </source>
</evidence>
<dbReference type="STRING" id="667128.HMPREF0621_0742"/>
<sequence length="39" mass="4605">MIFIKIISLLILYKRGIFHKKLPHLTKQIKFLINPLNSA</sequence>
<proteinExistence type="predicted"/>
<gene>
    <name evidence="1" type="ORF">HMPREF0621_0742</name>
</gene>
<comment type="caution">
    <text evidence="1">The sequence shown here is derived from an EMBL/GenBank/DDBJ whole genome shotgun (WGS) entry which is preliminary data.</text>
</comment>
<protein>
    <submittedName>
        <fullName evidence="1">Uncharacterized protein</fullName>
    </submittedName>
</protein>
<name>C9PP18_9PAST</name>
<organism evidence="1 2">
    <name type="scientific">Pasteurella dagmatis ATCC 43325</name>
    <dbReference type="NCBI Taxonomy" id="667128"/>
    <lineage>
        <taxon>Bacteria</taxon>
        <taxon>Pseudomonadati</taxon>
        <taxon>Pseudomonadota</taxon>
        <taxon>Gammaproteobacteria</taxon>
        <taxon>Pasteurellales</taxon>
        <taxon>Pasteurellaceae</taxon>
        <taxon>Pasteurella</taxon>
    </lineage>
</organism>
<dbReference type="HOGENOM" id="CLU_3314158_0_0_6"/>
<evidence type="ECO:0000313" key="2">
    <source>
        <dbReference type="Proteomes" id="UP000005519"/>
    </source>
</evidence>
<dbReference type="Proteomes" id="UP000005519">
    <property type="component" value="Unassembled WGS sequence"/>
</dbReference>
<reference evidence="1 2" key="1">
    <citation type="submission" date="2009-10" db="EMBL/GenBank/DDBJ databases">
        <authorList>
            <person name="Muzny D."/>
            <person name="Qin X."/>
            <person name="Deng J."/>
            <person name="Jiang H."/>
            <person name="Liu Y."/>
            <person name="Qu J."/>
            <person name="Song X.-Z."/>
            <person name="Zhang L."/>
            <person name="Thornton R."/>
            <person name="Coyle M."/>
            <person name="Francisco L."/>
            <person name="Jackson L."/>
            <person name="Javaid M."/>
            <person name="Korchina V."/>
            <person name="Kovar C."/>
            <person name="Mata R."/>
            <person name="Mathew T."/>
            <person name="Ngo R."/>
            <person name="Nguyen L."/>
            <person name="Nguyen N."/>
            <person name="Okwuonu G."/>
            <person name="Ongeri F."/>
            <person name="Pham C."/>
            <person name="Simmons D."/>
            <person name="Wilczek-Boney K."/>
            <person name="Hale W."/>
            <person name="Jakkamsetti A."/>
            <person name="Pham P."/>
            <person name="Ruth R."/>
            <person name="San Lucas F."/>
            <person name="Warren J."/>
            <person name="Zhang J."/>
            <person name="Zhao Z."/>
            <person name="Zhou C."/>
            <person name="Zhu D."/>
            <person name="Lee S."/>
            <person name="Bess C."/>
            <person name="Blankenburg K."/>
            <person name="Forbes L."/>
            <person name="Fu Q."/>
            <person name="Gubbala S."/>
            <person name="Hirani K."/>
            <person name="Jayaseelan J.C."/>
            <person name="Lara F."/>
            <person name="Munidasa M."/>
            <person name="Palculict T."/>
            <person name="Patil S."/>
            <person name="Pu L.-L."/>
            <person name="Saada N."/>
            <person name="Tang L."/>
            <person name="Weissenberger G."/>
            <person name="Zhu Y."/>
            <person name="Hemphill L."/>
            <person name="Shang Y."/>
            <person name="Youmans B."/>
            <person name="Ayvaz T."/>
            <person name="Ross M."/>
            <person name="Santibanez J."/>
            <person name="Aqrawi P."/>
            <person name="Gross S."/>
            <person name="Joshi V."/>
            <person name="Fowler G."/>
            <person name="Nazareth L."/>
            <person name="Reid J."/>
            <person name="Worley K."/>
            <person name="Petrosino J."/>
            <person name="Highlander S."/>
            <person name="Gibbs R."/>
        </authorList>
    </citation>
    <scope>NUCLEOTIDE SEQUENCE [LARGE SCALE GENOMIC DNA]</scope>
    <source>
        <strain evidence="1 2">ATCC 43325</strain>
    </source>
</reference>
<keyword evidence="2" id="KW-1185">Reference proteome</keyword>